<gene>
    <name evidence="1" type="ORF">VZ94_15055</name>
</gene>
<evidence type="ECO:0000313" key="2">
    <source>
        <dbReference type="Proteomes" id="UP000033684"/>
    </source>
</evidence>
<dbReference type="Proteomes" id="UP000033684">
    <property type="component" value="Unassembled WGS sequence"/>
</dbReference>
<comment type="caution">
    <text evidence="1">The sequence shown here is derived from an EMBL/GenBank/DDBJ whole genome shotgun (WGS) entry which is preliminary data.</text>
</comment>
<dbReference type="OrthoDB" id="9178917at2"/>
<dbReference type="Gene3D" id="3.40.50.2300">
    <property type="match status" value="2"/>
</dbReference>
<dbReference type="SUPFAM" id="SSF53822">
    <property type="entry name" value="Periplasmic binding protein-like I"/>
    <property type="match status" value="1"/>
</dbReference>
<organism evidence="1 2">
    <name type="scientific">Methylocucumis oryzae</name>
    <dbReference type="NCBI Taxonomy" id="1632867"/>
    <lineage>
        <taxon>Bacteria</taxon>
        <taxon>Pseudomonadati</taxon>
        <taxon>Pseudomonadota</taxon>
        <taxon>Gammaproteobacteria</taxon>
        <taxon>Methylococcales</taxon>
        <taxon>Methylococcaceae</taxon>
        <taxon>Methylocucumis</taxon>
    </lineage>
</organism>
<evidence type="ECO:0008006" key="3">
    <source>
        <dbReference type="Google" id="ProtNLM"/>
    </source>
</evidence>
<dbReference type="EMBL" id="LAJX01000161">
    <property type="protein sequence ID" value="KJV05867.1"/>
    <property type="molecule type" value="Genomic_DNA"/>
</dbReference>
<proteinExistence type="predicted"/>
<reference evidence="1 2" key="2">
    <citation type="journal article" date="2016" name="Microb. Ecol.">
        <title>Genome Characteristics of a Novel Type I Methanotroph (Sn10-6) Isolated from a Flooded Indian Rice Field.</title>
        <authorList>
            <person name="Rahalkar M.C."/>
            <person name="Pandit P.S."/>
            <person name="Dhakephalkar P.K."/>
            <person name="Pore S."/>
            <person name="Arora P."/>
            <person name="Kapse N."/>
        </authorList>
    </citation>
    <scope>NUCLEOTIDE SEQUENCE [LARGE SCALE GENOMIC DNA]</scope>
    <source>
        <strain evidence="1 2">Sn10-6</strain>
    </source>
</reference>
<dbReference type="InterPro" id="IPR028082">
    <property type="entry name" value="Peripla_BP_I"/>
</dbReference>
<name>A0A0F3IGN7_9GAMM</name>
<dbReference type="Pfam" id="PF04392">
    <property type="entry name" value="ABC_sub_bind"/>
    <property type="match status" value="1"/>
</dbReference>
<keyword evidence="2" id="KW-1185">Reference proteome</keyword>
<accession>A0A0F3IGN7</accession>
<dbReference type="PANTHER" id="PTHR35271:SF1">
    <property type="entry name" value="ABC TRANSPORTER, SUBSTRATE-BINDING LIPOPROTEIN"/>
    <property type="match status" value="1"/>
</dbReference>
<sequence length="310" mass="35000">MPFLRVTLASLKIGITYLVCFSICYSSENLLVVQSHDTTPYQQVYTGFKKGLATHNITTYYQTLTLTLDNADEHFKQQLQSAHPSLILTLGTPATEFTLQRESKIPVVASLLLNTKWLSNHANATGVSLNFPAEQQWLWLRRLLPDAKHIAVIYNPLTNIDQWMAFQQQAQASNIELTPVPITRIEDFATLLQGLNTQLDAVLTLQGPTYNEAAIRELLLYSFRNRVPLIGLSAQWVKAGALYALDWDYQDLGIQAAEQAIEIIKNKTMPQSLTLQIPRKAKLVLNSQTVEYMKLDIPEAWLSEVTEVLQ</sequence>
<reference evidence="2" key="1">
    <citation type="submission" date="2015-03" db="EMBL/GenBank/DDBJ databases">
        <title>Draft genome sequence of a novel methanotroph (Sn10-6) isolated from flooded ricefield rhizosphere in India.</title>
        <authorList>
            <person name="Pandit P.S."/>
            <person name="Pore S.D."/>
            <person name="Arora P."/>
            <person name="Kapse N.G."/>
            <person name="Dhakephalkar P.K."/>
            <person name="Rahalkar M.C."/>
        </authorList>
    </citation>
    <scope>NUCLEOTIDE SEQUENCE [LARGE SCALE GENOMIC DNA]</scope>
    <source>
        <strain evidence="2">Sn10-6</strain>
    </source>
</reference>
<dbReference type="InterPro" id="IPR007487">
    <property type="entry name" value="ABC_transpt-TYRBP-like"/>
</dbReference>
<dbReference type="AlphaFoldDB" id="A0A0F3IGN7"/>
<dbReference type="PANTHER" id="PTHR35271">
    <property type="entry name" value="ABC TRANSPORTER, SUBSTRATE-BINDING LIPOPROTEIN-RELATED"/>
    <property type="match status" value="1"/>
</dbReference>
<dbReference type="RefSeq" id="WP_045779859.1">
    <property type="nucleotide sequence ID" value="NZ_LAJX01000161.1"/>
</dbReference>
<protein>
    <recommendedName>
        <fullName evidence="3">ABC transporter substrate-binding protein</fullName>
    </recommendedName>
</protein>
<evidence type="ECO:0000313" key="1">
    <source>
        <dbReference type="EMBL" id="KJV05867.1"/>
    </source>
</evidence>